<dbReference type="InterPro" id="IPR011868">
    <property type="entry name" value="ModC_ABC_ATP-bd"/>
</dbReference>
<dbReference type="GO" id="GO:0140359">
    <property type="term" value="F:ABC-type transporter activity"/>
    <property type="evidence" value="ECO:0007669"/>
    <property type="project" value="InterPro"/>
</dbReference>
<keyword evidence="4 10" id="KW-0500">Molybdenum</keyword>
<dbReference type="Gene3D" id="2.40.50.100">
    <property type="match status" value="1"/>
</dbReference>
<dbReference type="PROSITE" id="PS51866">
    <property type="entry name" value="MOP"/>
    <property type="match status" value="1"/>
</dbReference>
<dbReference type="InterPro" id="IPR003593">
    <property type="entry name" value="AAA+_ATPase"/>
</dbReference>
<name>A0A844QCK8_9HYPH</name>
<comment type="caution">
    <text evidence="14">The sequence shown here is derived from an EMBL/GenBank/DDBJ whole genome shotgun (WGS) entry which is preliminary data.</text>
</comment>
<proteinExistence type="inferred from homology"/>
<dbReference type="PROSITE" id="PS50893">
    <property type="entry name" value="ABC_TRANSPORTER_2"/>
    <property type="match status" value="1"/>
</dbReference>
<evidence type="ECO:0000256" key="4">
    <source>
        <dbReference type="ARBA" id="ARBA00022505"/>
    </source>
</evidence>
<evidence type="ECO:0000256" key="3">
    <source>
        <dbReference type="ARBA" id="ARBA00022475"/>
    </source>
</evidence>
<dbReference type="GO" id="GO:0016020">
    <property type="term" value="C:membrane"/>
    <property type="evidence" value="ECO:0007669"/>
    <property type="project" value="InterPro"/>
</dbReference>
<keyword evidence="7 14" id="KW-0067">ATP-binding</keyword>
<dbReference type="PANTHER" id="PTHR43514">
    <property type="entry name" value="ABC TRANSPORTER I FAMILY MEMBER 10"/>
    <property type="match status" value="1"/>
</dbReference>
<dbReference type="GO" id="GO:0005524">
    <property type="term" value="F:ATP binding"/>
    <property type="evidence" value="ECO:0007669"/>
    <property type="project" value="UniProtKB-KW"/>
</dbReference>
<sequence length="387" mass="41901">MMFSLDVTHRQGAFTLDCRFESAGRLTALFGSSGSGKTTLVNIVAGLIRPDRGRVAVGERVLVDTARRLALPVHRRRIGYVFQDARLFPHMSVAQNLRYGERHIPQAERYARFDHVVDLLGIGHLLARRPEALSGGEKQRVAIGRALLASPRLLLMDEPLAALDEARKEEILPYVERLRDEAAVPILYVSHALAEVSRLATDMVVLAGGAVRAAGPTDAIMQRLDLLPEDEQGEGGAVLDGVVASHDETFELTVIDTGAGALRLPRLDAEPGKRVRIRIRARDVMVATERPRGLSALNVIEGTIRALEPRAGAAVDAFIDCGGHTLVARITRQSERLLDLRPGRPVFAVVKSISFDRGGLATFRAAGEAPSPAPAKDAWIAPPGSMD</sequence>
<evidence type="ECO:0000256" key="10">
    <source>
        <dbReference type="PROSITE-ProRule" id="PRU01213"/>
    </source>
</evidence>
<evidence type="ECO:0000313" key="15">
    <source>
        <dbReference type="Proteomes" id="UP000463224"/>
    </source>
</evidence>
<evidence type="ECO:0000256" key="11">
    <source>
        <dbReference type="SAM" id="MobiDB-lite"/>
    </source>
</evidence>
<feature type="region of interest" description="Disordered" evidence="11">
    <location>
        <begin position="368"/>
        <end position="387"/>
    </location>
</feature>
<evidence type="ECO:0000256" key="9">
    <source>
        <dbReference type="ARBA" id="ARBA00023136"/>
    </source>
</evidence>
<evidence type="ECO:0000256" key="1">
    <source>
        <dbReference type="ARBA" id="ARBA00005417"/>
    </source>
</evidence>
<protein>
    <submittedName>
        <fullName evidence="14">Molybdenum ABC transporter ATP-binding protein</fullName>
    </submittedName>
</protein>
<evidence type="ECO:0000256" key="6">
    <source>
        <dbReference type="ARBA" id="ARBA00022741"/>
    </source>
</evidence>
<dbReference type="AlphaFoldDB" id="A0A844QCK8"/>
<dbReference type="RefSeq" id="WP_156711629.1">
    <property type="nucleotide sequence ID" value="NZ_WPHG01000001.1"/>
</dbReference>
<dbReference type="InterPro" id="IPR027417">
    <property type="entry name" value="P-loop_NTPase"/>
</dbReference>
<reference evidence="14 15" key="1">
    <citation type="submission" date="2019-12" db="EMBL/GenBank/DDBJ databases">
        <title>Nitratireductor arenosus sp. nov., Isolated from sea sand, Jeju island, South Korea.</title>
        <authorList>
            <person name="Kim W."/>
        </authorList>
    </citation>
    <scope>NUCLEOTIDE SEQUENCE [LARGE SCALE GENOMIC DNA]</scope>
    <source>
        <strain evidence="14 15">CAU 1489</strain>
    </source>
</reference>
<comment type="similarity">
    <text evidence="1">Belongs to the ABC transporter superfamily.</text>
</comment>
<accession>A0A844QCK8</accession>
<dbReference type="InterPro" id="IPR004606">
    <property type="entry name" value="Mop_domain"/>
</dbReference>
<dbReference type="PANTHER" id="PTHR43514:SF4">
    <property type="entry name" value="ABC TRANSPORTER I FAMILY MEMBER 10"/>
    <property type="match status" value="1"/>
</dbReference>
<evidence type="ECO:0000259" key="12">
    <source>
        <dbReference type="PROSITE" id="PS50893"/>
    </source>
</evidence>
<dbReference type="SUPFAM" id="SSF52540">
    <property type="entry name" value="P-loop containing nucleoside triphosphate hydrolases"/>
    <property type="match status" value="1"/>
</dbReference>
<dbReference type="InterPro" id="IPR005116">
    <property type="entry name" value="Transp-assoc_OB_typ1"/>
</dbReference>
<dbReference type="PROSITE" id="PS00211">
    <property type="entry name" value="ABC_TRANSPORTER_1"/>
    <property type="match status" value="1"/>
</dbReference>
<keyword evidence="5" id="KW-0997">Cell inner membrane</keyword>
<evidence type="ECO:0000259" key="13">
    <source>
        <dbReference type="PROSITE" id="PS51866"/>
    </source>
</evidence>
<dbReference type="Gene3D" id="3.40.50.300">
    <property type="entry name" value="P-loop containing nucleotide triphosphate hydrolases"/>
    <property type="match status" value="1"/>
</dbReference>
<dbReference type="Pfam" id="PF03459">
    <property type="entry name" value="TOBE"/>
    <property type="match status" value="1"/>
</dbReference>
<dbReference type="GO" id="GO:0016887">
    <property type="term" value="F:ATP hydrolysis activity"/>
    <property type="evidence" value="ECO:0007669"/>
    <property type="project" value="InterPro"/>
</dbReference>
<evidence type="ECO:0000256" key="2">
    <source>
        <dbReference type="ARBA" id="ARBA00022448"/>
    </source>
</evidence>
<keyword evidence="2" id="KW-0813">Transport</keyword>
<dbReference type="InterPro" id="IPR050334">
    <property type="entry name" value="Molybdenum_import_ModC"/>
</dbReference>
<dbReference type="GO" id="GO:0015098">
    <property type="term" value="F:molybdate ion transmembrane transporter activity"/>
    <property type="evidence" value="ECO:0007669"/>
    <property type="project" value="InterPro"/>
</dbReference>
<keyword evidence="15" id="KW-1185">Reference proteome</keyword>
<dbReference type="SMART" id="SM00382">
    <property type="entry name" value="AAA"/>
    <property type="match status" value="1"/>
</dbReference>
<evidence type="ECO:0000313" key="14">
    <source>
        <dbReference type="EMBL" id="MVA96717.1"/>
    </source>
</evidence>
<dbReference type="Proteomes" id="UP000463224">
    <property type="component" value="Unassembled WGS sequence"/>
</dbReference>
<keyword evidence="8" id="KW-1278">Translocase</keyword>
<keyword evidence="3" id="KW-1003">Cell membrane</keyword>
<gene>
    <name evidence="14" type="primary">modC</name>
    <name evidence="14" type="ORF">GN330_05580</name>
</gene>
<dbReference type="InterPro" id="IPR003439">
    <property type="entry name" value="ABC_transporter-like_ATP-bd"/>
</dbReference>
<evidence type="ECO:0000256" key="5">
    <source>
        <dbReference type="ARBA" id="ARBA00022519"/>
    </source>
</evidence>
<dbReference type="InterPro" id="IPR017871">
    <property type="entry name" value="ABC_transporter-like_CS"/>
</dbReference>
<dbReference type="InterPro" id="IPR008995">
    <property type="entry name" value="Mo/tungstate-bd_C_term_dom"/>
</dbReference>
<keyword evidence="9" id="KW-0472">Membrane</keyword>
<keyword evidence="6" id="KW-0547">Nucleotide-binding</keyword>
<evidence type="ECO:0000256" key="8">
    <source>
        <dbReference type="ARBA" id="ARBA00022967"/>
    </source>
</evidence>
<evidence type="ECO:0000256" key="7">
    <source>
        <dbReference type="ARBA" id="ARBA00022840"/>
    </source>
</evidence>
<dbReference type="NCBIfam" id="TIGR02142">
    <property type="entry name" value="modC_ABC"/>
    <property type="match status" value="1"/>
</dbReference>
<organism evidence="14 15">
    <name type="scientific">Nitratireductor arenosus</name>
    <dbReference type="NCBI Taxonomy" id="2682096"/>
    <lineage>
        <taxon>Bacteria</taxon>
        <taxon>Pseudomonadati</taxon>
        <taxon>Pseudomonadota</taxon>
        <taxon>Alphaproteobacteria</taxon>
        <taxon>Hyphomicrobiales</taxon>
        <taxon>Phyllobacteriaceae</taxon>
        <taxon>Nitratireductor</taxon>
    </lineage>
</organism>
<dbReference type="SUPFAM" id="SSF50331">
    <property type="entry name" value="MOP-like"/>
    <property type="match status" value="1"/>
</dbReference>
<dbReference type="EMBL" id="WPHG01000001">
    <property type="protein sequence ID" value="MVA96717.1"/>
    <property type="molecule type" value="Genomic_DNA"/>
</dbReference>
<feature type="domain" description="ABC transporter" evidence="12">
    <location>
        <begin position="2"/>
        <end position="233"/>
    </location>
</feature>
<dbReference type="Pfam" id="PF00005">
    <property type="entry name" value="ABC_tran"/>
    <property type="match status" value="1"/>
</dbReference>
<feature type="domain" description="Mop" evidence="13">
    <location>
        <begin position="293"/>
        <end position="359"/>
    </location>
</feature>